<dbReference type="EMBL" id="FOWW01000001">
    <property type="protein sequence ID" value="SFO82501.1"/>
    <property type="molecule type" value="Genomic_DNA"/>
</dbReference>
<sequence>MAELFTAATLSALAGRPVSDETAAVIHSWVAAAIAAEIGALPDEVPPGVAAVALELGKAAVPTPGGATSTTIGPYSASYAATGTSGAPLSRDQRLRLRRAVGQKTAFSVDTATTSPSGHR</sequence>
<protein>
    <submittedName>
        <fullName evidence="1">Uncharacterized protein</fullName>
    </submittedName>
</protein>
<dbReference type="STRING" id="587909.SAMN05421810_10181"/>
<evidence type="ECO:0000313" key="2">
    <source>
        <dbReference type="Proteomes" id="UP000198727"/>
    </source>
</evidence>
<dbReference type="RefSeq" id="WP_092526176.1">
    <property type="nucleotide sequence ID" value="NZ_FOWW01000001.1"/>
</dbReference>
<gene>
    <name evidence="1" type="ORF">SAMN05421810_10181</name>
</gene>
<evidence type="ECO:0000313" key="1">
    <source>
        <dbReference type="EMBL" id="SFO82501.1"/>
    </source>
</evidence>
<reference evidence="2" key="1">
    <citation type="submission" date="2016-10" db="EMBL/GenBank/DDBJ databases">
        <authorList>
            <person name="Varghese N."/>
            <person name="Submissions S."/>
        </authorList>
    </citation>
    <scope>NUCLEOTIDE SEQUENCE [LARGE SCALE GENOMIC DNA]</scope>
    <source>
        <strain evidence="2">CGMCC 4.5579</strain>
    </source>
</reference>
<keyword evidence="2" id="KW-1185">Reference proteome</keyword>
<dbReference type="OrthoDB" id="3626601at2"/>
<name>A0A1I5KD16_9PSEU</name>
<dbReference type="AlphaFoldDB" id="A0A1I5KD16"/>
<dbReference type="Proteomes" id="UP000198727">
    <property type="component" value="Unassembled WGS sequence"/>
</dbReference>
<proteinExistence type="predicted"/>
<organism evidence="1 2">
    <name type="scientific">Amycolatopsis arida</name>
    <dbReference type="NCBI Taxonomy" id="587909"/>
    <lineage>
        <taxon>Bacteria</taxon>
        <taxon>Bacillati</taxon>
        <taxon>Actinomycetota</taxon>
        <taxon>Actinomycetes</taxon>
        <taxon>Pseudonocardiales</taxon>
        <taxon>Pseudonocardiaceae</taxon>
        <taxon>Amycolatopsis</taxon>
    </lineage>
</organism>
<accession>A0A1I5KD16</accession>